<organism evidence="1 2">
    <name type="scientific">Streptomyces oryzae</name>
    <dbReference type="NCBI Taxonomy" id="1434886"/>
    <lineage>
        <taxon>Bacteria</taxon>
        <taxon>Bacillati</taxon>
        <taxon>Actinomycetota</taxon>
        <taxon>Actinomycetes</taxon>
        <taxon>Kitasatosporales</taxon>
        <taxon>Streptomycetaceae</taxon>
        <taxon>Streptomyces</taxon>
    </lineage>
</organism>
<protein>
    <submittedName>
        <fullName evidence="1">Uncharacterized protein</fullName>
    </submittedName>
</protein>
<name>A0ABS3XBT9_9ACTN</name>
<dbReference type="Proteomes" id="UP001519064">
    <property type="component" value="Unassembled WGS sequence"/>
</dbReference>
<sequence>MGDEAVCEQGGRAAEWTGGQVSGQGAACGLRPGAALQPGVDGGGEAGHIPFGEQEPVVVAAQGCKERGSGRLPGR</sequence>
<evidence type="ECO:0000313" key="1">
    <source>
        <dbReference type="EMBL" id="MBO8192845.1"/>
    </source>
</evidence>
<accession>A0ABS3XBT9</accession>
<reference evidence="1 2" key="1">
    <citation type="submission" date="2020-11" db="EMBL/GenBank/DDBJ databases">
        <title>Streptomyces spirodelae sp. nov., isolated from duckweed.</title>
        <authorList>
            <person name="Saimee Y."/>
            <person name="Duangmal K."/>
        </authorList>
    </citation>
    <scope>NUCLEOTIDE SEQUENCE [LARGE SCALE GENOMIC DNA]</scope>
    <source>
        <strain evidence="1 2">S16-07</strain>
    </source>
</reference>
<dbReference type="RefSeq" id="WP_209239913.1">
    <property type="nucleotide sequence ID" value="NZ_JADKMA010000061.1"/>
</dbReference>
<evidence type="ECO:0000313" key="2">
    <source>
        <dbReference type="Proteomes" id="UP001519064"/>
    </source>
</evidence>
<gene>
    <name evidence="1" type="ORF">ITI46_14380</name>
</gene>
<keyword evidence="2" id="KW-1185">Reference proteome</keyword>
<proteinExistence type="predicted"/>
<dbReference type="EMBL" id="JADKMA010000061">
    <property type="protein sequence ID" value="MBO8192845.1"/>
    <property type="molecule type" value="Genomic_DNA"/>
</dbReference>
<comment type="caution">
    <text evidence="1">The sequence shown here is derived from an EMBL/GenBank/DDBJ whole genome shotgun (WGS) entry which is preliminary data.</text>
</comment>